<dbReference type="AlphaFoldDB" id="G4A5S7"/>
<sequence>MIKYSERIYYIRKDDIMATLFSENLTEQQKERIVRLFKDFQHPTLQKDLISLNTLKKAEKGGDTLRIELTMPFAWNTAFADLKNALTAPLKQAADAENLKWQLNYQIATLKRANNHPAVKGVKNIIAVSSGKGGVGKSTISVNLAIALQLQGARVGILDADIYGPSIPHMLGAPHQRPTSPDNKHITPIQAHGLYANSIGFLMDEDNATIWRGPMASSALSQLLQETLWPDLDYLVIDMPPGTGDIQLTLSQQIPVTGAVVVTTPQDIALLDAVKGIAMFERVSVPVLGIVENMSMHICSNCGHQEAIFGTGGAEHISDKYNIKVLGQQPLHIRLRQDLDRGEPTVIAAPDSEIAHSFLQLAEKVASELYWQGSVIPSEIMFREVN</sequence>
<name>G4A5S7_AGGAC</name>
<comment type="function">
    <text evidence="7">Binds and transfers iron-sulfur (Fe-S) clusters to target apoproteins. Can hydrolyze ATP.</text>
</comment>
<dbReference type="SMR" id="G4A5S7"/>
<evidence type="ECO:0000256" key="3">
    <source>
        <dbReference type="ARBA" id="ARBA00022840"/>
    </source>
</evidence>
<dbReference type="Gene3D" id="3.40.50.300">
    <property type="entry name" value="P-loop containing nucleotide triphosphate hydrolases"/>
    <property type="match status" value="1"/>
</dbReference>
<keyword evidence="4 7" id="KW-0408">Iron</keyword>
<dbReference type="InterPro" id="IPR000808">
    <property type="entry name" value="Mrp-like_CS"/>
</dbReference>
<dbReference type="Proteomes" id="UP000005508">
    <property type="component" value="Unassembled WGS sequence"/>
</dbReference>
<accession>G4A5S7</accession>
<evidence type="ECO:0000313" key="9">
    <source>
        <dbReference type="Proteomes" id="UP000005508"/>
    </source>
</evidence>
<dbReference type="PROSITE" id="PS01215">
    <property type="entry name" value="MRP"/>
    <property type="match status" value="1"/>
</dbReference>
<keyword evidence="5 7" id="KW-0411">Iron-sulfur</keyword>
<evidence type="ECO:0000256" key="7">
    <source>
        <dbReference type="HAMAP-Rule" id="MF_02040"/>
    </source>
</evidence>
<dbReference type="SUPFAM" id="SSF52540">
    <property type="entry name" value="P-loop containing nucleoside triphosphate hydrolases"/>
    <property type="match status" value="1"/>
</dbReference>
<feature type="binding site" evidence="7">
    <location>
        <begin position="131"/>
        <end position="138"/>
    </location>
    <ligand>
        <name>ATP</name>
        <dbReference type="ChEBI" id="CHEBI:30616"/>
    </ligand>
</feature>
<evidence type="ECO:0000256" key="1">
    <source>
        <dbReference type="ARBA" id="ARBA00022723"/>
    </source>
</evidence>
<dbReference type="PANTHER" id="PTHR42961:SF2">
    <property type="entry name" value="IRON-SULFUR PROTEIN NUBPL"/>
    <property type="match status" value="1"/>
</dbReference>
<dbReference type="GO" id="GO:0046872">
    <property type="term" value="F:metal ion binding"/>
    <property type="evidence" value="ECO:0007669"/>
    <property type="project" value="UniProtKB-KW"/>
</dbReference>
<evidence type="ECO:0000256" key="4">
    <source>
        <dbReference type="ARBA" id="ARBA00023004"/>
    </source>
</evidence>
<dbReference type="InterPro" id="IPR044304">
    <property type="entry name" value="NUBPL-like"/>
</dbReference>
<gene>
    <name evidence="8" type="ORF">SC1083_0162</name>
</gene>
<dbReference type="InterPro" id="IPR019591">
    <property type="entry name" value="Mrp/NBP35_ATP-bd"/>
</dbReference>
<dbReference type="HAMAP" id="MF_02040">
    <property type="entry name" value="Mrp_NBP35"/>
    <property type="match status" value="1"/>
</dbReference>
<dbReference type="PANTHER" id="PTHR42961">
    <property type="entry name" value="IRON-SULFUR PROTEIN NUBPL"/>
    <property type="match status" value="1"/>
</dbReference>
<keyword evidence="1 7" id="KW-0479">Metal-binding</keyword>
<evidence type="ECO:0000313" key="8">
    <source>
        <dbReference type="EMBL" id="EGY35162.1"/>
    </source>
</evidence>
<keyword evidence="3 7" id="KW-0067">ATP-binding</keyword>
<comment type="caution">
    <text evidence="8">The sequence shown here is derived from an EMBL/GenBank/DDBJ whole genome shotgun (WGS) entry which is preliminary data.</text>
</comment>
<organism evidence="8 9">
    <name type="scientific">Aggregatibacter actinomycetemcomitans serotype e str. SC1083</name>
    <dbReference type="NCBI Taxonomy" id="907488"/>
    <lineage>
        <taxon>Bacteria</taxon>
        <taxon>Pseudomonadati</taxon>
        <taxon>Pseudomonadota</taxon>
        <taxon>Gammaproteobacteria</taxon>
        <taxon>Pasteurellales</taxon>
        <taxon>Pasteurellaceae</taxon>
        <taxon>Aggregatibacter</taxon>
    </lineage>
</organism>
<comment type="subunit">
    <text evidence="7">Homodimer.</text>
</comment>
<dbReference type="SUPFAM" id="SSF117916">
    <property type="entry name" value="Fe-S cluster assembly (FSCA) domain-like"/>
    <property type="match status" value="1"/>
</dbReference>
<evidence type="ECO:0000256" key="2">
    <source>
        <dbReference type="ARBA" id="ARBA00022741"/>
    </source>
</evidence>
<evidence type="ECO:0000256" key="5">
    <source>
        <dbReference type="ARBA" id="ARBA00023014"/>
    </source>
</evidence>
<dbReference type="GO" id="GO:0005829">
    <property type="term" value="C:cytosol"/>
    <property type="evidence" value="ECO:0007669"/>
    <property type="project" value="TreeGrafter"/>
</dbReference>
<keyword evidence="7" id="KW-0378">Hydrolase</keyword>
<keyword evidence="2 7" id="KW-0547">Nucleotide-binding</keyword>
<dbReference type="PATRIC" id="fig|907488.3.peg.159"/>
<dbReference type="Pfam" id="PF10609">
    <property type="entry name" value="ParA"/>
    <property type="match status" value="1"/>
</dbReference>
<dbReference type="GO" id="GO:0016226">
    <property type="term" value="P:iron-sulfur cluster assembly"/>
    <property type="evidence" value="ECO:0007669"/>
    <property type="project" value="InterPro"/>
</dbReference>
<dbReference type="InterPro" id="IPR027417">
    <property type="entry name" value="P-loop_NTPase"/>
</dbReference>
<protein>
    <recommendedName>
        <fullName evidence="7">Iron-sulfur cluster carrier protein</fullName>
    </recommendedName>
</protein>
<dbReference type="GO" id="GO:0005524">
    <property type="term" value="F:ATP binding"/>
    <property type="evidence" value="ECO:0007669"/>
    <property type="project" value="UniProtKB-UniRule"/>
</dbReference>
<dbReference type="NCBIfam" id="NF008669">
    <property type="entry name" value="PRK11670.1"/>
    <property type="match status" value="1"/>
</dbReference>
<dbReference type="GO" id="GO:0016887">
    <property type="term" value="F:ATP hydrolysis activity"/>
    <property type="evidence" value="ECO:0007669"/>
    <property type="project" value="UniProtKB-UniRule"/>
</dbReference>
<dbReference type="GO" id="GO:0140663">
    <property type="term" value="F:ATP-dependent FeS chaperone activity"/>
    <property type="evidence" value="ECO:0007669"/>
    <property type="project" value="InterPro"/>
</dbReference>
<reference evidence="8 9" key="1">
    <citation type="submission" date="2010-10" db="EMBL/GenBank/DDBJ databases">
        <authorList>
            <person name="Chen C."/>
            <person name="Kittichotirat W."/>
            <person name="Asikainen S."/>
            <person name="Bumgarner R."/>
        </authorList>
    </citation>
    <scope>NUCLEOTIDE SEQUENCE [LARGE SCALE GENOMIC DNA]</scope>
    <source>
        <strain evidence="8 9">SC1083</strain>
    </source>
</reference>
<proteinExistence type="inferred from homology"/>
<dbReference type="FunFam" id="3.40.50.300:FF:000418">
    <property type="entry name" value="Iron-sulfur cluster carrier protein"/>
    <property type="match status" value="1"/>
</dbReference>
<comment type="similarity">
    <text evidence="6 7">Belongs to the Mrp/NBP35 ATP-binding proteins family.</text>
</comment>
<dbReference type="GO" id="GO:0051539">
    <property type="term" value="F:4 iron, 4 sulfur cluster binding"/>
    <property type="evidence" value="ECO:0007669"/>
    <property type="project" value="TreeGrafter"/>
</dbReference>
<dbReference type="InterPro" id="IPR034904">
    <property type="entry name" value="FSCA_dom_sf"/>
</dbReference>
<evidence type="ECO:0000256" key="6">
    <source>
        <dbReference type="ARBA" id="ARBA00024036"/>
    </source>
</evidence>
<dbReference type="InterPro" id="IPR033756">
    <property type="entry name" value="YlxH/NBP35"/>
</dbReference>
<dbReference type="CDD" id="cd02037">
    <property type="entry name" value="Mrp_NBP35"/>
    <property type="match status" value="1"/>
</dbReference>
<dbReference type="EMBL" id="AEJM01000003">
    <property type="protein sequence ID" value="EGY35162.1"/>
    <property type="molecule type" value="Genomic_DNA"/>
</dbReference>